<dbReference type="AlphaFoldDB" id="A0A2P2IHU0"/>
<evidence type="ECO:0000256" key="1">
    <source>
        <dbReference type="SAM" id="MobiDB-lite"/>
    </source>
</evidence>
<sequence length="51" mass="6274">MTIENLNKQTENRRVSNIHQLFRRARENRRDEQRLDRPGLRWEGDRRGAEV</sequence>
<protein>
    <submittedName>
        <fullName evidence="2">Uncharacterized protein</fullName>
    </submittedName>
</protein>
<organism evidence="2">
    <name type="scientific">Rhizophora mucronata</name>
    <name type="common">Asiatic mangrove</name>
    <dbReference type="NCBI Taxonomy" id="61149"/>
    <lineage>
        <taxon>Eukaryota</taxon>
        <taxon>Viridiplantae</taxon>
        <taxon>Streptophyta</taxon>
        <taxon>Embryophyta</taxon>
        <taxon>Tracheophyta</taxon>
        <taxon>Spermatophyta</taxon>
        <taxon>Magnoliopsida</taxon>
        <taxon>eudicotyledons</taxon>
        <taxon>Gunneridae</taxon>
        <taxon>Pentapetalae</taxon>
        <taxon>rosids</taxon>
        <taxon>fabids</taxon>
        <taxon>Malpighiales</taxon>
        <taxon>Rhizophoraceae</taxon>
        <taxon>Rhizophora</taxon>
    </lineage>
</organism>
<name>A0A2P2IHU0_RHIMU</name>
<reference evidence="2" key="1">
    <citation type="submission" date="2018-02" db="EMBL/GenBank/DDBJ databases">
        <title>Rhizophora mucronata_Transcriptome.</title>
        <authorList>
            <person name="Meera S.P."/>
            <person name="Sreeshan A."/>
            <person name="Augustine A."/>
        </authorList>
    </citation>
    <scope>NUCLEOTIDE SEQUENCE</scope>
    <source>
        <tissue evidence="2">Leaf</tissue>
    </source>
</reference>
<evidence type="ECO:0000313" key="2">
    <source>
        <dbReference type="EMBL" id="MBW80771.1"/>
    </source>
</evidence>
<accession>A0A2P2IHU0</accession>
<dbReference type="EMBL" id="GGEC01000288">
    <property type="protein sequence ID" value="MBW80771.1"/>
    <property type="molecule type" value="Transcribed_RNA"/>
</dbReference>
<proteinExistence type="predicted"/>
<feature type="region of interest" description="Disordered" evidence="1">
    <location>
        <begin position="25"/>
        <end position="51"/>
    </location>
</feature>